<organism evidence="1">
    <name type="scientific">Deinococcus sonorensis KR-87</name>
    <dbReference type="NCBI Taxonomy" id="694439"/>
    <lineage>
        <taxon>Bacteria</taxon>
        <taxon>Thermotogati</taxon>
        <taxon>Deinococcota</taxon>
        <taxon>Deinococci</taxon>
        <taxon>Deinococcales</taxon>
        <taxon>Deinococcaceae</taxon>
        <taxon>Deinococcus</taxon>
    </lineage>
</organism>
<name>A0AAU7UDP4_9DEIO</name>
<proteinExistence type="predicted"/>
<dbReference type="AlphaFoldDB" id="A0AAU7UDP4"/>
<dbReference type="KEGG" id="dsc:ABOD76_09540"/>
<reference evidence="1" key="1">
    <citation type="submission" date="2024-06" db="EMBL/GenBank/DDBJ databases">
        <title>Draft Genome Sequence of Deinococcus sonorensis Type Strain KR-87, a Biofilm Producing Representative of the Genus Deinococcus.</title>
        <authorList>
            <person name="Boren L.S."/>
            <person name="Grosso R.A."/>
            <person name="Hugenberg-Cox A.N."/>
            <person name="Hill J.T.E."/>
            <person name="Albert C.M."/>
            <person name="Tuohy J.M."/>
        </authorList>
    </citation>
    <scope>NUCLEOTIDE SEQUENCE</scope>
    <source>
        <strain evidence="1">KR-87</strain>
    </source>
</reference>
<gene>
    <name evidence="1" type="ORF">ABOD76_09540</name>
</gene>
<evidence type="ECO:0008006" key="2">
    <source>
        <dbReference type="Google" id="ProtNLM"/>
    </source>
</evidence>
<accession>A0AAU7UDP4</accession>
<sequence>MPTREWLEHRNRLWLALRQEPPGSAEFERLLEELARLIHWDRPRILAALGLSEPDTAP</sequence>
<dbReference type="RefSeq" id="WP_350244600.1">
    <property type="nucleotide sequence ID" value="NZ_CP158299.1"/>
</dbReference>
<evidence type="ECO:0000313" key="1">
    <source>
        <dbReference type="EMBL" id="XBV86530.1"/>
    </source>
</evidence>
<protein>
    <recommendedName>
        <fullName evidence="2">MarR family transcriptional regulator</fullName>
    </recommendedName>
</protein>
<dbReference type="EMBL" id="CP158299">
    <property type="protein sequence ID" value="XBV86530.1"/>
    <property type="molecule type" value="Genomic_DNA"/>
</dbReference>